<dbReference type="InterPro" id="IPR027038">
    <property type="entry name" value="RanGap"/>
</dbReference>
<dbReference type="OrthoDB" id="120976at2759"/>
<feature type="compositionally biased region" description="Polar residues" evidence="4">
    <location>
        <begin position="597"/>
        <end position="608"/>
    </location>
</feature>
<feature type="compositionally biased region" description="Basic and acidic residues" evidence="4">
    <location>
        <begin position="860"/>
        <end position="881"/>
    </location>
</feature>
<feature type="region of interest" description="Disordered" evidence="4">
    <location>
        <begin position="596"/>
        <end position="619"/>
    </location>
</feature>
<dbReference type="Proteomes" id="UP001165065">
    <property type="component" value="Unassembled WGS sequence"/>
</dbReference>
<feature type="region of interest" description="Disordered" evidence="4">
    <location>
        <begin position="182"/>
        <end position="209"/>
    </location>
</feature>
<gene>
    <name evidence="5" type="ORF">TrCOL_g4040</name>
</gene>
<sequence length="1253" mass="137984">MDLFGLGPGQSYHAPPSSARPSTPPWRRKRSQLPLHLKLSQFWRCDMLETQSKEEILGIDWGRPRTSRQLLKIDIYTAQGLHRGFNTRTIEGIAHVIKTQTALRGSSYVHKLLTEAVKSSKIASQLQETFSCLLDGETMKEASKSWQANHPNVELGMYISNEVASGKKNALAGAKHMVAQLRKAADDQSHHREAKSKLPPTFFARQGTTDVIKTRKSTNFQKSHPHLPRQLTRQLSSFGPEDMDDGRKEQGVIDSPKSGRRSSKLTSHPSDSRATQDNDGIDLDDLLFDESSEEEGEAGNTDYGVQLADMKLLNGDEEAVKVAGVYRASCDRRRTHPIKKVVLNLTKDECDISRIELRSHDLQPICDIMSSLNHVRLLDLSYNSLGPAGALLLAEGMKGSLRRLTSLNLEGNSMGEKAGVQICTGIKGMHALKSFNIAKNKIGDESMVALGDSCNTKCRDMKLDISYNLVGDLGFEGIVKLVIEKVAHLNAEWNSIGARGTKRLGAAASKECRLTSLNLSSNPLYTPGLLPVLSLALIHPTLHSIRVSNTSVDATGGWCAVKSMSLAGLRRLELHGNVIGEEVAFLYLAYVRESFSDPATSPNGSPQRSPKRTSGRARARTMSNEIHKCEFTYTFTPISSATVYNLEDPSLSLSLSSAWEYFVGTYAISLCQAHRSQKVISSFIDGVIFNPNKVAALPHEGTMSMVREHGVRAQRSTMFVGHHEGVAMRLDLSKERDREVGISLLVKHQEMRIDGGPKNASNAVGLKSSAGHAMYASDVKLDGKGVKVRGRRWFQDRESGVLTFTINESYFRKTVEGEIRGKSECETVVADIRGRRGVSLQSLTIDGKNVGVEELENRVAEGGDNNRKSEWRTKVEIRCPDHANNSNPLLAEEGEEEGKKKKGKKKKKKKKGDEVEAEAAKKEIEVVGSIQLRHPSVVFTSVIKLNLLNPAERAAFKTYVGRARICPGEGMLDVTLDGGDLGGDVYDHTWEVPRLGKVEFMYIVARCKEGRELSGGYHSSSNEFHDPLIIEGGGGEETSTLNNPANDLRGRLWLEMCRGKDSGGRPVVSELLVDGEKVDFGVYMDPAYALPENCKYRMCVYPCCALLRKGVNKYAWLEAVRGMLGQIGDECTRLGVFRRMWKEGINMGWDAKGGEGRMNITCNELWGLMKSLEPKGGEGLAICWNDVFELQALVETALKKGIGEVFLRELEGGRKREVWKEVKDMEIVGVGVGAMVGGGKEEDGGEVRGAEAV</sequence>
<dbReference type="GO" id="GO:0006913">
    <property type="term" value="P:nucleocytoplasmic transport"/>
    <property type="evidence" value="ECO:0007669"/>
    <property type="project" value="TreeGrafter"/>
</dbReference>
<evidence type="ECO:0000256" key="4">
    <source>
        <dbReference type="SAM" id="MobiDB-lite"/>
    </source>
</evidence>
<feature type="region of interest" description="Disordered" evidence="4">
    <location>
        <begin position="236"/>
        <end position="283"/>
    </location>
</feature>
<keyword evidence="6" id="KW-1185">Reference proteome</keyword>
<dbReference type="InterPro" id="IPR032675">
    <property type="entry name" value="LRR_dom_sf"/>
</dbReference>
<feature type="region of interest" description="Disordered" evidence="4">
    <location>
        <begin position="1"/>
        <end position="28"/>
    </location>
</feature>
<dbReference type="AlphaFoldDB" id="A0A9W7LBR4"/>
<dbReference type="GO" id="GO:0005634">
    <property type="term" value="C:nucleus"/>
    <property type="evidence" value="ECO:0007669"/>
    <property type="project" value="TreeGrafter"/>
</dbReference>
<dbReference type="SMART" id="SM00368">
    <property type="entry name" value="LRR_RI"/>
    <property type="match status" value="4"/>
</dbReference>
<keyword evidence="3" id="KW-0677">Repeat</keyword>
<feature type="compositionally biased region" description="Basic residues" evidence="4">
    <location>
        <begin position="609"/>
        <end position="619"/>
    </location>
</feature>
<feature type="region of interest" description="Disordered" evidence="4">
    <location>
        <begin position="860"/>
        <end position="915"/>
    </location>
</feature>
<name>A0A9W7LBR4_9STRA</name>
<evidence type="ECO:0000256" key="1">
    <source>
        <dbReference type="ARBA" id="ARBA00022468"/>
    </source>
</evidence>
<evidence type="ECO:0000313" key="5">
    <source>
        <dbReference type="EMBL" id="GMI43833.1"/>
    </source>
</evidence>
<dbReference type="GO" id="GO:0031267">
    <property type="term" value="F:small GTPase binding"/>
    <property type="evidence" value="ECO:0007669"/>
    <property type="project" value="TreeGrafter"/>
</dbReference>
<dbReference type="InterPro" id="IPR001611">
    <property type="entry name" value="Leu-rich_rpt"/>
</dbReference>
<dbReference type="SUPFAM" id="SSF52047">
    <property type="entry name" value="RNI-like"/>
    <property type="match status" value="1"/>
</dbReference>
<keyword evidence="1" id="KW-0343">GTPase activation</keyword>
<dbReference type="Pfam" id="PF13516">
    <property type="entry name" value="LRR_6"/>
    <property type="match status" value="2"/>
</dbReference>
<evidence type="ECO:0000256" key="2">
    <source>
        <dbReference type="ARBA" id="ARBA00022614"/>
    </source>
</evidence>
<feature type="compositionally biased region" description="Basic residues" evidence="4">
    <location>
        <begin position="900"/>
        <end position="910"/>
    </location>
</feature>
<organism evidence="5 6">
    <name type="scientific">Triparma columacea</name>
    <dbReference type="NCBI Taxonomy" id="722753"/>
    <lineage>
        <taxon>Eukaryota</taxon>
        <taxon>Sar</taxon>
        <taxon>Stramenopiles</taxon>
        <taxon>Ochrophyta</taxon>
        <taxon>Bolidophyceae</taxon>
        <taxon>Parmales</taxon>
        <taxon>Triparmaceae</taxon>
        <taxon>Triparma</taxon>
    </lineage>
</organism>
<dbReference type="GO" id="GO:0005096">
    <property type="term" value="F:GTPase activator activity"/>
    <property type="evidence" value="ECO:0007669"/>
    <property type="project" value="UniProtKB-KW"/>
</dbReference>
<comment type="caution">
    <text evidence="5">The sequence shown here is derived from an EMBL/GenBank/DDBJ whole genome shotgun (WGS) entry which is preliminary data.</text>
</comment>
<evidence type="ECO:0000313" key="6">
    <source>
        <dbReference type="Proteomes" id="UP001165065"/>
    </source>
</evidence>
<reference evidence="6" key="1">
    <citation type="journal article" date="2023" name="Commun. Biol.">
        <title>Genome analysis of Parmales, the sister group of diatoms, reveals the evolutionary specialization of diatoms from phago-mixotrophs to photoautotrophs.</title>
        <authorList>
            <person name="Ban H."/>
            <person name="Sato S."/>
            <person name="Yoshikawa S."/>
            <person name="Yamada K."/>
            <person name="Nakamura Y."/>
            <person name="Ichinomiya M."/>
            <person name="Sato N."/>
            <person name="Blanc-Mathieu R."/>
            <person name="Endo H."/>
            <person name="Kuwata A."/>
            <person name="Ogata H."/>
        </authorList>
    </citation>
    <scope>NUCLEOTIDE SEQUENCE [LARGE SCALE GENOMIC DNA]</scope>
</reference>
<evidence type="ECO:0000256" key="3">
    <source>
        <dbReference type="ARBA" id="ARBA00022737"/>
    </source>
</evidence>
<proteinExistence type="predicted"/>
<dbReference type="GO" id="GO:0048471">
    <property type="term" value="C:perinuclear region of cytoplasm"/>
    <property type="evidence" value="ECO:0007669"/>
    <property type="project" value="TreeGrafter"/>
</dbReference>
<dbReference type="Gene3D" id="3.80.10.10">
    <property type="entry name" value="Ribonuclease Inhibitor"/>
    <property type="match status" value="1"/>
</dbReference>
<keyword evidence="2" id="KW-0433">Leucine-rich repeat</keyword>
<dbReference type="PANTHER" id="PTHR24113:SF12">
    <property type="entry name" value="RAN GTPASE-ACTIVATING PROTEIN 1"/>
    <property type="match status" value="1"/>
</dbReference>
<dbReference type="PANTHER" id="PTHR24113">
    <property type="entry name" value="RAN GTPASE-ACTIVATING PROTEIN 1"/>
    <property type="match status" value="1"/>
</dbReference>
<accession>A0A9W7LBR4</accession>
<dbReference type="EMBL" id="BRYA01001462">
    <property type="protein sequence ID" value="GMI43833.1"/>
    <property type="molecule type" value="Genomic_DNA"/>
</dbReference>
<protein>
    <submittedName>
        <fullName evidence="5">Uncharacterized protein</fullName>
    </submittedName>
</protein>
<dbReference type="GO" id="GO:0005829">
    <property type="term" value="C:cytosol"/>
    <property type="evidence" value="ECO:0007669"/>
    <property type="project" value="TreeGrafter"/>
</dbReference>